<name>A0A8J5ZXI9_GALPY</name>
<evidence type="ECO:0000256" key="2">
    <source>
        <dbReference type="ARBA" id="ARBA00022475"/>
    </source>
</evidence>
<dbReference type="InterPro" id="IPR000725">
    <property type="entry name" value="Olfact_rcpt"/>
</dbReference>
<keyword evidence="8 12" id="KW-0675">Receptor</keyword>
<evidence type="ECO:0000313" key="12">
    <source>
        <dbReference type="EMBL" id="KAG8509833.1"/>
    </source>
</evidence>
<evidence type="ECO:0000256" key="9">
    <source>
        <dbReference type="ARBA" id="ARBA00023224"/>
    </source>
</evidence>
<dbReference type="Pfam" id="PF13853">
    <property type="entry name" value="7tm_4"/>
    <property type="match status" value="1"/>
</dbReference>
<dbReference type="PANTHER" id="PTHR26452">
    <property type="entry name" value="OLFACTORY RECEPTOR"/>
    <property type="match status" value="1"/>
</dbReference>
<evidence type="ECO:0000256" key="10">
    <source>
        <dbReference type="SAM" id="MobiDB-lite"/>
    </source>
</evidence>
<dbReference type="Proteomes" id="UP000700334">
    <property type="component" value="Unassembled WGS sequence"/>
</dbReference>
<feature type="non-terminal residue" evidence="12">
    <location>
        <position position="1"/>
    </location>
</feature>
<dbReference type="GO" id="GO:0004930">
    <property type="term" value="F:G protein-coupled receptor activity"/>
    <property type="evidence" value="ECO:0007669"/>
    <property type="project" value="UniProtKB-KW"/>
</dbReference>
<keyword evidence="13" id="KW-1185">Reference proteome</keyword>
<evidence type="ECO:0000256" key="11">
    <source>
        <dbReference type="SAM" id="Phobius"/>
    </source>
</evidence>
<keyword evidence="6" id="KW-0297">G-protein coupled receptor</keyword>
<protein>
    <submittedName>
        <fullName evidence="12">Olfactory receptor 10J1</fullName>
    </submittedName>
</protein>
<gene>
    <name evidence="12" type="ORF">J0S82_017351</name>
</gene>
<feature type="region of interest" description="Disordered" evidence="10">
    <location>
        <begin position="314"/>
        <end position="348"/>
    </location>
</feature>
<evidence type="ECO:0000313" key="13">
    <source>
        <dbReference type="Proteomes" id="UP000700334"/>
    </source>
</evidence>
<comment type="caution">
    <text evidence="12">The sequence shown here is derived from an EMBL/GenBank/DDBJ whole genome shotgun (WGS) entry which is preliminary data.</text>
</comment>
<evidence type="ECO:0000256" key="8">
    <source>
        <dbReference type="ARBA" id="ARBA00023170"/>
    </source>
</evidence>
<evidence type="ECO:0000256" key="4">
    <source>
        <dbReference type="ARBA" id="ARBA00022725"/>
    </source>
</evidence>
<keyword evidence="5 11" id="KW-1133">Transmembrane helix</keyword>
<dbReference type="SUPFAM" id="SSF81321">
    <property type="entry name" value="Family A G protein-coupled receptor-like"/>
    <property type="match status" value="1"/>
</dbReference>
<evidence type="ECO:0000256" key="6">
    <source>
        <dbReference type="ARBA" id="ARBA00023040"/>
    </source>
</evidence>
<accession>A0A8J5ZXI9</accession>
<keyword evidence="3 11" id="KW-0812">Transmembrane</keyword>
<dbReference type="GO" id="GO:0005886">
    <property type="term" value="C:plasma membrane"/>
    <property type="evidence" value="ECO:0007669"/>
    <property type="project" value="UniProtKB-SubCell"/>
</dbReference>
<dbReference type="Gene3D" id="1.20.1070.10">
    <property type="entry name" value="Rhodopsin 7-helix transmembrane proteins"/>
    <property type="match status" value="1"/>
</dbReference>
<evidence type="ECO:0000256" key="1">
    <source>
        <dbReference type="ARBA" id="ARBA00004651"/>
    </source>
</evidence>
<evidence type="ECO:0000256" key="3">
    <source>
        <dbReference type="ARBA" id="ARBA00022692"/>
    </source>
</evidence>
<keyword evidence="9" id="KW-0807">Transducer</keyword>
<feature type="transmembrane region" description="Helical" evidence="11">
    <location>
        <begin position="26"/>
        <end position="51"/>
    </location>
</feature>
<dbReference type="PRINTS" id="PR00245">
    <property type="entry name" value="OLFACTORYR"/>
</dbReference>
<evidence type="ECO:0000256" key="5">
    <source>
        <dbReference type="ARBA" id="ARBA00022989"/>
    </source>
</evidence>
<keyword evidence="2" id="KW-1003">Cell membrane</keyword>
<dbReference type="InterPro" id="IPR050516">
    <property type="entry name" value="Olfactory_GPCR"/>
</dbReference>
<sequence>KRNNHTLTTEVTFQGFSSSREHELTLFVLFFVLYTLNLADDVIIITLPIIFSVTSTPSFPPSARRPLQRPWTPWLPRGHELVHLTGGLYHTDFLVNFGVTNYFPLTAMGYDCYVAIGNPLNYTLIMSKSVCAQLVGGACSTGLLVARTQVTSVLRFPFCAANIGHFFCNIRPVMKLSCSDPIANEILTLGLLFISYVLTISTILKIASAEGRAEEGLCHLHPHLSVVIIHYGCASIIYLKPQSENSRDQDQLISGSYTVSTPCWTPHTPCGTRRSRTPCSGLWAGSFPVNLESAHLRLFTFTQALKVNEELELEQKEVEEGQGEEMDTGERQGMMGKDEKKLSLQTDL</sequence>
<comment type="subcellular location">
    <subcellularLocation>
        <location evidence="1">Cell membrane</location>
        <topology evidence="1">Multi-pass membrane protein</topology>
    </subcellularLocation>
</comment>
<dbReference type="GO" id="GO:0004984">
    <property type="term" value="F:olfactory receptor activity"/>
    <property type="evidence" value="ECO:0007669"/>
    <property type="project" value="InterPro"/>
</dbReference>
<keyword evidence="4" id="KW-0552">Olfaction</keyword>
<proteinExistence type="predicted"/>
<dbReference type="EMBL" id="JAGFMF010011925">
    <property type="protein sequence ID" value="KAG8509833.1"/>
    <property type="molecule type" value="Genomic_DNA"/>
</dbReference>
<reference evidence="12" key="1">
    <citation type="journal article" date="2021" name="Evol. Appl.">
        <title>The genome of the Pyrenean desman and the effects of bottlenecks and inbreeding on the genomic landscape of an endangered species.</title>
        <authorList>
            <person name="Escoda L."/>
            <person name="Castresana J."/>
        </authorList>
    </citation>
    <scope>NUCLEOTIDE SEQUENCE</scope>
    <source>
        <strain evidence="12">IBE-C5619</strain>
    </source>
</reference>
<evidence type="ECO:0000256" key="7">
    <source>
        <dbReference type="ARBA" id="ARBA00023136"/>
    </source>
</evidence>
<keyword evidence="7 11" id="KW-0472">Membrane</keyword>
<dbReference type="AlphaFoldDB" id="A0A8J5ZXI9"/>
<keyword evidence="4" id="KW-0716">Sensory transduction</keyword>
<organism evidence="12 13">
    <name type="scientific">Galemys pyrenaicus</name>
    <name type="common">Iberian desman</name>
    <name type="synonym">Pyrenean desman</name>
    <dbReference type="NCBI Taxonomy" id="202257"/>
    <lineage>
        <taxon>Eukaryota</taxon>
        <taxon>Metazoa</taxon>
        <taxon>Chordata</taxon>
        <taxon>Craniata</taxon>
        <taxon>Vertebrata</taxon>
        <taxon>Euteleostomi</taxon>
        <taxon>Mammalia</taxon>
        <taxon>Eutheria</taxon>
        <taxon>Laurasiatheria</taxon>
        <taxon>Eulipotyphla</taxon>
        <taxon>Talpidae</taxon>
        <taxon>Galemys</taxon>
    </lineage>
</organism>